<dbReference type="EMBL" id="DS547099">
    <property type="protein sequence ID" value="EDR09551.1"/>
    <property type="molecule type" value="Genomic_DNA"/>
</dbReference>
<organism evidence="2">
    <name type="scientific">Laccaria bicolor (strain S238N-H82 / ATCC MYA-4686)</name>
    <name type="common">Bicoloured deceiver</name>
    <name type="synonym">Laccaria laccata var. bicolor</name>
    <dbReference type="NCBI Taxonomy" id="486041"/>
    <lineage>
        <taxon>Eukaryota</taxon>
        <taxon>Fungi</taxon>
        <taxon>Dikarya</taxon>
        <taxon>Basidiomycota</taxon>
        <taxon>Agaricomycotina</taxon>
        <taxon>Agaricomycetes</taxon>
        <taxon>Agaricomycetidae</taxon>
        <taxon>Agaricales</taxon>
        <taxon>Agaricineae</taxon>
        <taxon>Hydnangiaceae</taxon>
        <taxon>Laccaria</taxon>
    </lineage>
</organism>
<dbReference type="GeneID" id="6075713"/>
<dbReference type="Proteomes" id="UP000001194">
    <property type="component" value="Unassembled WGS sequence"/>
</dbReference>
<dbReference type="AlphaFoldDB" id="B0D6X1"/>
<evidence type="ECO:0000313" key="1">
    <source>
        <dbReference type="EMBL" id="EDR09551.1"/>
    </source>
</evidence>
<dbReference type="KEGG" id="lbc:LACBIDRAFT_325988"/>
<evidence type="ECO:0000313" key="2">
    <source>
        <dbReference type="Proteomes" id="UP000001194"/>
    </source>
</evidence>
<proteinExistence type="predicted"/>
<protein>
    <submittedName>
        <fullName evidence="1">Predicted protein</fullName>
    </submittedName>
</protein>
<reference evidence="1 2" key="1">
    <citation type="journal article" date="2008" name="Nature">
        <title>The genome of Laccaria bicolor provides insights into mycorrhizal symbiosis.</title>
        <authorList>
            <person name="Martin F."/>
            <person name="Aerts A."/>
            <person name="Ahren D."/>
            <person name="Brun A."/>
            <person name="Danchin E.G.J."/>
            <person name="Duchaussoy F."/>
            <person name="Gibon J."/>
            <person name="Kohler A."/>
            <person name="Lindquist E."/>
            <person name="Pereda V."/>
            <person name="Salamov A."/>
            <person name="Shapiro H.J."/>
            <person name="Wuyts J."/>
            <person name="Blaudez D."/>
            <person name="Buee M."/>
            <person name="Brokstein P."/>
            <person name="Canbaeck B."/>
            <person name="Cohen D."/>
            <person name="Courty P.E."/>
            <person name="Coutinho P.M."/>
            <person name="Delaruelle C."/>
            <person name="Detter J.C."/>
            <person name="Deveau A."/>
            <person name="DiFazio S."/>
            <person name="Duplessis S."/>
            <person name="Fraissinet-Tachet L."/>
            <person name="Lucic E."/>
            <person name="Frey-Klett P."/>
            <person name="Fourrey C."/>
            <person name="Feussner I."/>
            <person name="Gay G."/>
            <person name="Grimwood J."/>
            <person name="Hoegger P.J."/>
            <person name="Jain P."/>
            <person name="Kilaru S."/>
            <person name="Labbe J."/>
            <person name="Lin Y.C."/>
            <person name="Legue V."/>
            <person name="Le Tacon F."/>
            <person name="Marmeisse R."/>
            <person name="Melayah D."/>
            <person name="Montanini B."/>
            <person name="Muratet M."/>
            <person name="Nehls U."/>
            <person name="Niculita-Hirzel H."/>
            <person name="Oudot-Le Secq M.P."/>
            <person name="Peter M."/>
            <person name="Quesneville H."/>
            <person name="Rajashekar B."/>
            <person name="Reich M."/>
            <person name="Rouhier N."/>
            <person name="Schmutz J."/>
            <person name="Yin T."/>
            <person name="Chalot M."/>
            <person name="Henrissat B."/>
            <person name="Kuees U."/>
            <person name="Lucas S."/>
            <person name="Van de Peer Y."/>
            <person name="Podila G.K."/>
            <person name="Polle A."/>
            <person name="Pukkila P.J."/>
            <person name="Richardson P.M."/>
            <person name="Rouze P."/>
            <person name="Sanders I.R."/>
            <person name="Stajich J.E."/>
            <person name="Tunlid A."/>
            <person name="Tuskan G."/>
            <person name="Grigoriev I.V."/>
        </authorList>
    </citation>
    <scope>NUCLEOTIDE SEQUENCE [LARGE SCALE GENOMIC DNA]</scope>
    <source>
        <strain evidence="2">S238N-H82 / ATCC MYA-4686</strain>
    </source>
</reference>
<sequence length="220" mass="24599">MSHFLPNFISFGCKSEKYLSEGMTAMLGECCYHIVYSIMPVHVYLQCPVYIIHYNCCSENLSFLSIWYKLPASVKNITIFCGLADIIGVDFFYKPRMDRIQLKHPVPWVSWEDAKEDCGGLSPKWSAGEEGGSLIELRGGYICTPFSSKQASSVPATIWHGWSFTLAVVILFSMVQHNWDLAEMGWAVFSLECATVNTGVRIGVGVAYRWCKTAAVCMGS</sequence>
<dbReference type="HOGENOM" id="CLU_1256210_0_0_1"/>
<gene>
    <name evidence="1" type="ORF">LACBIDRAFT_325988</name>
</gene>
<dbReference type="InParanoid" id="B0D6X1"/>
<keyword evidence="2" id="KW-1185">Reference proteome</keyword>
<name>B0D6X1_LACBS</name>
<dbReference type="RefSeq" id="XP_001879900.1">
    <property type="nucleotide sequence ID" value="XM_001879865.1"/>
</dbReference>
<accession>B0D6X1</accession>